<gene>
    <name evidence="10 12" type="primary">trmFO</name>
    <name evidence="12" type="ORF">H9804_02200</name>
</gene>
<comment type="subcellular location">
    <subcellularLocation>
        <location evidence="10">Cytoplasm</location>
    </subcellularLocation>
</comment>
<organism evidence="12 13">
    <name type="scientific">Candidatus Mucispirillum faecigallinarum</name>
    <dbReference type="NCBI Taxonomy" id="2838699"/>
    <lineage>
        <taxon>Bacteria</taxon>
        <taxon>Pseudomonadati</taxon>
        <taxon>Deferribacterota</taxon>
        <taxon>Deferribacteres</taxon>
        <taxon>Deferribacterales</taxon>
        <taxon>Mucispirillaceae</taxon>
        <taxon>Mucispirillum</taxon>
    </lineage>
</organism>
<keyword evidence="9 10" id="KW-0520">NAD</keyword>
<evidence type="ECO:0000256" key="10">
    <source>
        <dbReference type="HAMAP-Rule" id="MF_01037"/>
    </source>
</evidence>
<evidence type="ECO:0000256" key="6">
    <source>
        <dbReference type="ARBA" id="ARBA00022694"/>
    </source>
</evidence>
<dbReference type="EC" id="2.1.1.74" evidence="10"/>
<evidence type="ECO:0000259" key="11">
    <source>
        <dbReference type="Pfam" id="PF01134"/>
    </source>
</evidence>
<dbReference type="InterPro" id="IPR040131">
    <property type="entry name" value="MnmG_N"/>
</dbReference>
<sequence>MAEYDVIIAGAGLAGSEAAYQLAEAGYKVKLIEMRPLKTTPAHETDKFAELVCSNSLKSLDITTGSGLLKKEMMLYNSFLLQTAFKCSVPAGGALAVDRVLFSNIITDTLKNHKNITVINEEIKELPIDTKTPFLIATGPLTSDILAENIKEYCGGALYFADAISPIIDADTIDMEKGYFLGRYGKGGDDYFNIPLTEEEYNTFYDDIMAAPKTAFHDFEKISYFEGCMPVEVMAERGRQTLTFGPMKPVGLEDPKTNIRPYAVIQLRKENKAGTAYNMVGFQTKMTIGAQKEIFRKIPALKDAEFLRFGSVHRNTYIESPKHITKYFNFKNNKNLFIAGQITGLEGYNESITGGLIASLQIARLIENKPFLDFPKGTAMGSLSEYISGISEFSSGKKYVPSNFHLGMLEPLEKKVKDKKLKKQMQVEAAYKKAELFYKENYGNR</sequence>
<keyword evidence="4 10" id="KW-0285">Flavoprotein</keyword>
<dbReference type="Proteomes" id="UP000824176">
    <property type="component" value="Unassembled WGS sequence"/>
</dbReference>
<reference evidence="12" key="1">
    <citation type="journal article" date="2021" name="PeerJ">
        <title>Extensive microbial diversity within the chicken gut microbiome revealed by metagenomics and culture.</title>
        <authorList>
            <person name="Gilroy R."/>
            <person name="Ravi A."/>
            <person name="Getino M."/>
            <person name="Pursley I."/>
            <person name="Horton D.L."/>
            <person name="Alikhan N.F."/>
            <person name="Baker D."/>
            <person name="Gharbi K."/>
            <person name="Hall N."/>
            <person name="Watson M."/>
            <person name="Adriaenssens E.M."/>
            <person name="Foster-Nyarko E."/>
            <person name="Jarju S."/>
            <person name="Secka A."/>
            <person name="Antonio M."/>
            <person name="Oren A."/>
            <person name="Chaudhuri R.R."/>
            <person name="La Ragione R."/>
            <person name="Hildebrand F."/>
            <person name="Pallen M.J."/>
        </authorList>
    </citation>
    <scope>NUCLEOTIDE SEQUENCE</scope>
    <source>
        <strain evidence="12">ChiW4-1371</strain>
    </source>
</reference>
<dbReference type="GO" id="GO:0047151">
    <property type="term" value="F:tRNA (uracil(54)-C5)-methyltransferase activity, 5,10-methylenetetrahydrofolate-dependent"/>
    <property type="evidence" value="ECO:0007669"/>
    <property type="project" value="UniProtKB-UniRule"/>
</dbReference>
<keyword evidence="2 10" id="KW-0963">Cytoplasm</keyword>
<dbReference type="GO" id="GO:0005829">
    <property type="term" value="C:cytosol"/>
    <property type="evidence" value="ECO:0007669"/>
    <property type="project" value="TreeGrafter"/>
</dbReference>
<dbReference type="GO" id="GO:0050660">
    <property type="term" value="F:flavin adenine dinucleotide binding"/>
    <property type="evidence" value="ECO:0007669"/>
    <property type="project" value="UniProtKB-UniRule"/>
</dbReference>
<dbReference type="InterPro" id="IPR004417">
    <property type="entry name" value="TrmFO"/>
</dbReference>
<dbReference type="InterPro" id="IPR036188">
    <property type="entry name" value="FAD/NAD-bd_sf"/>
</dbReference>
<evidence type="ECO:0000256" key="3">
    <source>
        <dbReference type="ARBA" id="ARBA00022603"/>
    </source>
</evidence>
<keyword evidence="3 10" id="KW-0489">Methyltransferase</keyword>
<dbReference type="EMBL" id="DXAQ01000032">
    <property type="protein sequence ID" value="HIZ88730.1"/>
    <property type="molecule type" value="Genomic_DNA"/>
</dbReference>
<comment type="function">
    <text evidence="10">Catalyzes the folate-dependent formation of 5-methyl-uridine at position 54 (M-5-U54) in all tRNAs.</text>
</comment>
<dbReference type="Pfam" id="PF01134">
    <property type="entry name" value="GIDA"/>
    <property type="match status" value="1"/>
</dbReference>
<proteinExistence type="inferred from homology"/>
<keyword evidence="6 10" id="KW-0819">tRNA processing</keyword>
<feature type="domain" description="MnmG N-terminal" evidence="11">
    <location>
        <begin position="5"/>
        <end position="369"/>
    </location>
</feature>
<evidence type="ECO:0000313" key="13">
    <source>
        <dbReference type="Proteomes" id="UP000824176"/>
    </source>
</evidence>
<keyword evidence="5 10" id="KW-0808">Transferase</keyword>
<evidence type="ECO:0000256" key="1">
    <source>
        <dbReference type="ARBA" id="ARBA00001974"/>
    </source>
</evidence>
<comment type="similarity">
    <text evidence="10">Belongs to the MnmG family. TrmFO subfamily.</text>
</comment>
<dbReference type="InterPro" id="IPR002218">
    <property type="entry name" value="MnmG-rel"/>
</dbReference>
<dbReference type="GO" id="GO:0030488">
    <property type="term" value="P:tRNA methylation"/>
    <property type="evidence" value="ECO:0007669"/>
    <property type="project" value="TreeGrafter"/>
</dbReference>
<evidence type="ECO:0000256" key="8">
    <source>
        <dbReference type="ARBA" id="ARBA00022857"/>
    </source>
</evidence>
<evidence type="ECO:0000313" key="12">
    <source>
        <dbReference type="EMBL" id="HIZ88730.1"/>
    </source>
</evidence>
<name>A0A9D2KAG8_9BACT</name>
<reference evidence="12" key="2">
    <citation type="submission" date="2021-04" db="EMBL/GenBank/DDBJ databases">
        <authorList>
            <person name="Gilroy R."/>
        </authorList>
    </citation>
    <scope>NUCLEOTIDE SEQUENCE</scope>
    <source>
        <strain evidence="12">ChiW4-1371</strain>
    </source>
</reference>
<dbReference type="AlphaFoldDB" id="A0A9D2KAG8"/>
<dbReference type="SUPFAM" id="SSF51905">
    <property type="entry name" value="FAD/NAD(P)-binding domain"/>
    <property type="match status" value="1"/>
</dbReference>
<evidence type="ECO:0000256" key="5">
    <source>
        <dbReference type="ARBA" id="ARBA00022679"/>
    </source>
</evidence>
<dbReference type="GO" id="GO:0002098">
    <property type="term" value="P:tRNA wobble uridine modification"/>
    <property type="evidence" value="ECO:0007669"/>
    <property type="project" value="TreeGrafter"/>
</dbReference>
<evidence type="ECO:0000256" key="2">
    <source>
        <dbReference type="ARBA" id="ARBA00022490"/>
    </source>
</evidence>
<protein>
    <recommendedName>
        <fullName evidence="10">Methylenetetrahydrofolate--tRNA-(uracil-5-)-methyltransferase TrmFO</fullName>
        <ecNumber evidence="10">2.1.1.74</ecNumber>
    </recommendedName>
    <alternativeName>
        <fullName evidence="10">Folate-dependent tRNA (uracil-5-)-methyltransferase</fullName>
    </alternativeName>
    <alternativeName>
        <fullName evidence="10">Folate-dependent tRNA(M-5-U54)-methyltransferase</fullName>
    </alternativeName>
</protein>
<dbReference type="NCBIfam" id="TIGR00137">
    <property type="entry name" value="gid_trmFO"/>
    <property type="match status" value="1"/>
</dbReference>
<dbReference type="HAMAP" id="MF_01037">
    <property type="entry name" value="TrmFO"/>
    <property type="match status" value="1"/>
</dbReference>
<comment type="caution">
    <text evidence="12">The sequence shown here is derived from an EMBL/GenBank/DDBJ whole genome shotgun (WGS) entry which is preliminary data.</text>
</comment>
<evidence type="ECO:0000256" key="9">
    <source>
        <dbReference type="ARBA" id="ARBA00023027"/>
    </source>
</evidence>
<comment type="catalytic activity">
    <reaction evidence="10">
        <text>uridine(54) in tRNA + (6R)-5,10-methylene-5,6,7,8-tetrahydrofolate + NADH + H(+) = 5-methyluridine(54) in tRNA + (6S)-5,6,7,8-tetrahydrofolate + NAD(+)</text>
        <dbReference type="Rhea" id="RHEA:16873"/>
        <dbReference type="Rhea" id="RHEA-COMP:10167"/>
        <dbReference type="Rhea" id="RHEA-COMP:10193"/>
        <dbReference type="ChEBI" id="CHEBI:15378"/>
        <dbReference type="ChEBI" id="CHEBI:15636"/>
        <dbReference type="ChEBI" id="CHEBI:57453"/>
        <dbReference type="ChEBI" id="CHEBI:57540"/>
        <dbReference type="ChEBI" id="CHEBI:57945"/>
        <dbReference type="ChEBI" id="CHEBI:65315"/>
        <dbReference type="ChEBI" id="CHEBI:74447"/>
        <dbReference type="EC" id="2.1.1.74"/>
    </reaction>
</comment>
<dbReference type="NCBIfam" id="NF003739">
    <property type="entry name" value="PRK05335.1"/>
    <property type="match status" value="1"/>
</dbReference>
<dbReference type="Gene3D" id="3.50.50.60">
    <property type="entry name" value="FAD/NAD(P)-binding domain"/>
    <property type="match status" value="2"/>
</dbReference>
<keyword evidence="8 10" id="KW-0521">NADP</keyword>
<keyword evidence="7 10" id="KW-0274">FAD</keyword>
<comment type="catalytic activity">
    <reaction evidence="10">
        <text>uridine(54) in tRNA + (6R)-5,10-methylene-5,6,7,8-tetrahydrofolate + NADPH + H(+) = 5-methyluridine(54) in tRNA + (6S)-5,6,7,8-tetrahydrofolate + NADP(+)</text>
        <dbReference type="Rhea" id="RHEA:62372"/>
        <dbReference type="Rhea" id="RHEA-COMP:10167"/>
        <dbReference type="Rhea" id="RHEA-COMP:10193"/>
        <dbReference type="ChEBI" id="CHEBI:15378"/>
        <dbReference type="ChEBI" id="CHEBI:15636"/>
        <dbReference type="ChEBI" id="CHEBI:57453"/>
        <dbReference type="ChEBI" id="CHEBI:57783"/>
        <dbReference type="ChEBI" id="CHEBI:58349"/>
        <dbReference type="ChEBI" id="CHEBI:65315"/>
        <dbReference type="ChEBI" id="CHEBI:74447"/>
        <dbReference type="EC" id="2.1.1.74"/>
    </reaction>
</comment>
<dbReference type="PANTHER" id="PTHR11806:SF2">
    <property type="entry name" value="METHYLENETETRAHYDROFOLATE--TRNA-(URACIL-5-)-METHYLTRANSFERASE TRMFO"/>
    <property type="match status" value="1"/>
</dbReference>
<evidence type="ECO:0000256" key="4">
    <source>
        <dbReference type="ARBA" id="ARBA00022630"/>
    </source>
</evidence>
<comment type="cofactor">
    <cofactor evidence="1 10">
        <name>FAD</name>
        <dbReference type="ChEBI" id="CHEBI:57692"/>
    </cofactor>
</comment>
<feature type="binding site" evidence="10">
    <location>
        <begin position="10"/>
        <end position="15"/>
    </location>
    <ligand>
        <name>FAD</name>
        <dbReference type="ChEBI" id="CHEBI:57692"/>
    </ligand>
</feature>
<evidence type="ECO:0000256" key="7">
    <source>
        <dbReference type="ARBA" id="ARBA00022827"/>
    </source>
</evidence>
<accession>A0A9D2KAG8</accession>
<dbReference type="PANTHER" id="PTHR11806">
    <property type="entry name" value="GLUCOSE INHIBITED DIVISION PROTEIN A"/>
    <property type="match status" value="1"/>
</dbReference>